<keyword evidence="1" id="KW-0808">Transferase</keyword>
<sequence length="28" mass="3103">MSAPTMTLYFNAASPFARKVMVMLHETG</sequence>
<protein>
    <submittedName>
        <fullName evidence="1">Glutathione S-transferase</fullName>
    </submittedName>
</protein>
<accession>S6W885</accession>
<dbReference type="GO" id="GO:0016740">
    <property type="term" value="F:transferase activity"/>
    <property type="evidence" value="ECO:0007669"/>
    <property type="project" value="UniProtKB-KW"/>
</dbReference>
<name>S6W885_PSESF</name>
<evidence type="ECO:0000313" key="2">
    <source>
        <dbReference type="Proteomes" id="UP000015729"/>
    </source>
</evidence>
<dbReference type="Proteomes" id="UP000015729">
    <property type="component" value="Unassembled WGS sequence"/>
</dbReference>
<comment type="caution">
    <text evidence="1">The sequence shown here is derived from an EMBL/GenBank/DDBJ whole genome shotgun (WGS) entry which is preliminary data.</text>
</comment>
<gene>
    <name evidence="1" type="ORF">A244_08260</name>
</gene>
<organism evidence="1 2">
    <name type="scientific">Pseudomonas syringae pv. actinidiae ICMP 18807</name>
    <dbReference type="NCBI Taxonomy" id="1194404"/>
    <lineage>
        <taxon>Bacteria</taxon>
        <taxon>Pseudomonadati</taxon>
        <taxon>Pseudomonadota</taxon>
        <taxon>Gammaproteobacteria</taxon>
        <taxon>Pseudomonadales</taxon>
        <taxon>Pseudomonadaceae</taxon>
        <taxon>Pseudomonas</taxon>
        <taxon>Pseudomonas syringae</taxon>
    </lineage>
</organism>
<dbReference type="Gene3D" id="3.40.30.10">
    <property type="entry name" value="Glutaredoxin"/>
    <property type="match status" value="1"/>
</dbReference>
<dbReference type="PATRIC" id="fig|1194404.4.peg.1727"/>
<proteinExistence type="predicted"/>
<dbReference type="AlphaFoldDB" id="S6W885"/>
<evidence type="ECO:0000313" key="1">
    <source>
        <dbReference type="EMBL" id="EPN59993.1"/>
    </source>
</evidence>
<feature type="non-terminal residue" evidence="1">
    <location>
        <position position="28"/>
    </location>
</feature>
<reference evidence="1 2" key="1">
    <citation type="journal article" date="2013" name="PLoS Pathog.">
        <title>Genomic analysis of the Kiwifruit pathogen Pseudomonas syringae pv. actinidiae provides insight into the origins of an emergent plant disease.</title>
        <authorList>
            <person name="McCann H.C."/>
            <person name="Rikkerink E.H."/>
            <person name="Bertels F."/>
            <person name="Fiers M."/>
            <person name="Lu A."/>
            <person name="Rees-George J."/>
            <person name="Andersen M.T."/>
            <person name="Gleave A.P."/>
            <person name="Haubold B."/>
            <person name="Wohlers M.W."/>
            <person name="Guttman D.S."/>
            <person name="Wang P.W."/>
            <person name="Straub C."/>
            <person name="Vanneste J.L."/>
            <person name="Rainey P.B."/>
            <person name="Templeton M.D."/>
        </authorList>
    </citation>
    <scope>NUCLEOTIDE SEQUENCE [LARGE SCALE GENOMIC DNA]</scope>
    <source>
        <strain evidence="1 2">ICMP 18807</strain>
    </source>
</reference>
<dbReference type="EMBL" id="AOKG01000523">
    <property type="protein sequence ID" value="EPN59993.1"/>
    <property type="molecule type" value="Genomic_DNA"/>
</dbReference>